<dbReference type="InterPro" id="IPR000073">
    <property type="entry name" value="AB_hydrolase_1"/>
</dbReference>
<name>A0ABX8S1Z8_NOCIO</name>
<evidence type="ECO:0000313" key="4">
    <source>
        <dbReference type="EMBL" id="QXN94605.1"/>
    </source>
</evidence>
<dbReference type="Proteomes" id="UP000694257">
    <property type="component" value="Chromosome"/>
</dbReference>
<dbReference type="Pfam" id="PF12697">
    <property type="entry name" value="Abhydrolase_6"/>
    <property type="match status" value="1"/>
</dbReference>
<feature type="domain" description="AB hydrolase-1" evidence="3">
    <location>
        <begin position="95"/>
        <end position="346"/>
    </location>
</feature>
<evidence type="ECO:0000259" key="3">
    <source>
        <dbReference type="Pfam" id="PF12697"/>
    </source>
</evidence>
<dbReference type="RefSeq" id="WP_218477226.1">
    <property type="nucleotide sequence ID" value="NZ_BAABJN010000015.1"/>
</dbReference>
<sequence>MRGTTPTAAQGLDRTASHAHGDSTRFHSRFTTKDHHRIRTGIGLLVVTATLSMAPGLAHATPEPVKCTATAFDIPGGRMGATLCAPGPAAEAVMLLIPGASINQNYWDSTYQPETHNFRRAMNVAGYATLTVDRLGTGTSSRPPGTAVTSIGQAAGIHQIVGELRRGLPDAQPFSKIILGGVSLGAGIAILEATTYHDVDAVFLSGYSHHIDILGTLSAAITFVPAAIDPRFAGRGYDLAYLTTAPGTRAASFLPADTPPQTREIAEQSADVFTITELLDGLPTVVTALTNQINVPVLLTNGSADKLCAPQVCANTDALHAAEAPYFAHGILTAFVLPDAGHALNLASNTGDHHAAVSNWLTTATS</sequence>
<dbReference type="PANTHER" id="PTHR43798">
    <property type="entry name" value="MONOACYLGLYCEROL LIPASE"/>
    <property type="match status" value="1"/>
</dbReference>
<reference evidence="4 5" key="1">
    <citation type="submission" date="2021-07" db="EMBL/GenBank/DDBJ databases">
        <title>Whole Genome Sequence of Nocardia Iowensis.</title>
        <authorList>
            <person name="Lamm A."/>
            <person name="Collins-Fairclough A.M."/>
            <person name="Bunk B."/>
            <person name="Sproer C."/>
        </authorList>
    </citation>
    <scope>NUCLEOTIDE SEQUENCE [LARGE SCALE GENOMIC DNA]</scope>
    <source>
        <strain evidence="4 5">NRRL 5646</strain>
    </source>
</reference>
<evidence type="ECO:0000256" key="1">
    <source>
        <dbReference type="ARBA" id="ARBA00022801"/>
    </source>
</evidence>
<accession>A0ABX8S1Z8</accession>
<keyword evidence="1 4" id="KW-0378">Hydrolase</keyword>
<feature type="compositionally biased region" description="Basic and acidic residues" evidence="2">
    <location>
        <begin position="15"/>
        <end position="25"/>
    </location>
</feature>
<dbReference type="EMBL" id="CP078145">
    <property type="protein sequence ID" value="QXN94605.1"/>
    <property type="molecule type" value="Genomic_DNA"/>
</dbReference>
<protein>
    <submittedName>
        <fullName evidence="4">Alpha/beta hydrolase</fullName>
    </submittedName>
</protein>
<proteinExistence type="predicted"/>
<feature type="region of interest" description="Disordered" evidence="2">
    <location>
        <begin position="1"/>
        <end position="32"/>
    </location>
</feature>
<dbReference type="GO" id="GO:0016787">
    <property type="term" value="F:hydrolase activity"/>
    <property type="evidence" value="ECO:0007669"/>
    <property type="project" value="UniProtKB-KW"/>
</dbReference>
<keyword evidence="5" id="KW-1185">Reference proteome</keyword>
<organism evidence="4 5">
    <name type="scientific">Nocardia iowensis</name>
    <dbReference type="NCBI Taxonomy" id="204891"/>
    <lineage>
        <taxon>Bacteria</taxon>
        <taxon>Bacillati</taxon>
        <taxon>Actinomycetota</taxon>
        <taxon>Actinomycetes</taxon>
        <taxon>Mycobacteriales</taxon>
        <taxon>Nocardiaceae</taxon>
        <taxon>Nocardia</taxon>
    </lineage>
</organism>
<evidence type="ECO:0000313" key="5">
    <source>
        <dbReference type="Proteomes" id="UP000694257"/>
    </source>
</evidence>
<gene>
    <name evidence="4" type="ORF">KV110_17060</name>
</gene>
<dbReference type="InterPro" id="IPR050266">
    <property type="entry name" value="AB_hydrolase_sf"/>
</dbReference>
<dbReference type="PANTHER" id="PTHR43798:SF31">
    <property type="entry name" value="AB HYDROLASE SUPERFAMILY PROTEIN YCLE"/>
    <property type="match status" value="1"/>
</dbReference>
<evidence type="ECO:0000256" key="2">
    <source>
        <dbReference type="SAM" id="MobiDB-lite"/>
    </source>
</evidence>